<evidence type="ECO:0000313" key="3">
    <source>
        <dbReference type="Proteomes" id="UP000198748"/>
    </source>
</evidence>
<feature type="transmembrane region" description="Helical" evidence="1">
    <location>
        <begin position="132"/>
        <end position="152"/>
    </location>
</feature>
<feature type="transmembrane region" description="Helical" evidence="1">
    <location>
        <begin position="276"/>
        <end position="294"/>
    </location>
</feature>
<dbReference type="OrthoDB" id="919444at2"/>
<keyword evidence="1" id="KW-1133">Transmembrane helix</keyword>
<name>A0A1G7ZM11_9BACT</name>
<dbReference type="STRING" id="659014.SAMN04487996_12870"/>
<proteinExistence type="predicted"/>
<dbReference type="RefSeq" id="WP_090157357.1">
    <property type="nucleotide sequence ID" value="NZ_FNAN01000028.1"/>
</dbReference>
<organism evidence="2 3">
    <name type="scientific">Dyadobacter soli</name>
    <dbReference type="NCBI Taxonomy" id="659014"/>
    <lineage>
        <taxon>Bacteria</taxon>
        <taxon>Pseudomonadati</taxon>
        <taxon>Bacteroidota</taxon>
        <taxon>Cytophagia</taxon>
        <taxon>Cytophagales</taxon>
        <taxon>Spirosomataceae</taxon>
        <taxon>Dyadobacter</taxon>
    </lineage>
</organism>
<evidence type="ECO:0000313" key="2">
    <source>
        <dbReference type="EMBL" id="SDH09606.1"/>
    </source>
</evidence>
<dbReference type="EMBL" id="FNAN01000028">
    <property type="protein sequence ID" value="SDH09606.1"/>
    <property type="molecule type" value="Genomic_DNA"/>
</dbReference>
<feature type="transmembrane region" description="Helical" evidence="1">
    <location>
        <begin position="352"/>
        <end position="372"/>
    </location>
</feature>
<feature type="transmembrane region" description="Helical" evidence="1">
    <location>
        <begin position="222"/>
        <end position="241"/>
    </location>
</feature>
<keyword evidence="1" id="KW-0472">Membrane</keyword>
<reference evidence="3" key="1">
    <citation type="submission" date="2016-10" db="EMBL/GenBank/DDBJ databases">
        <authorList>
            <person name="Varghese N."/>
            <person name="Submissions S."/>
        </authorList>
    </citation>
    <scope>NUCLEOTIDE SEQUENCE [LARGE SCALE GENOMIC DNA]</scope>
    <source>
        <strain evidence="3">DSM 25329</strain>
    </source>
</reference>
<gene>
    <name evidence="2" type="ORF">SAMN04487996_12870</name>
</gene>
<feature type="transmembrane region" description="Helical" evidence="1">
    <location>
        <begin position="23"/>
        <end position="43"/>
    </location>
</feature>
<dbReference type="Proteomes" id="UP000198748">
    <property type="component" value="Unassembled WGS sequence"/>
</dbReference>
<protein>
    <recommendedName>
        <fullName evidence="4">Glycosyltransferase RgtA/B/C/D-like domain-containing protein</fullName>
    </recommendedName>
</protein>
<evidence type="ECO:0000256" key="1">
    <source>
        <dbReference type="SAM" id="Phobius"/>
    </source>
</evidence>
<keyword evidence="1" id="KW-0812">Transmembrane</keyword>
<sequence>MLLENFYGSSLLWIEAQLSGKNWLWKLTFFAVALSLFLAFPPYSLLLNHLKNNGVSLDAWVFIQNQAQDILHPKDMDYDVRRENMIFRWTLPLLSFLTGHNVLLILIIQAVLGVLFLYKMAGYIYSISGDKVITALFVTAIANIFVSVWAFADVHGYGDEFAFFFLLLALLSKNPLVIFLSLQIAFFTDERAVVAGGYLLLWWMGTKAYRNNDFGVPGLLKSAFTGESLVVWIAWAIYFTIREYVQTTYFPHHSYSTIGTPVLLANAHRNGLGSSIWGAFEGTWLLLIAAFAVLCLTKRYWLLLALMAGFAVLVATGIYVHDIDRALSYGFPFILLAAFILIETSSTSTVRLILLFTMIVCVAHPQVFYMGYNKILWLEPLPIKLFMMLDHRLQWGLFS</sequence>
<feature type="transmembrane region" description="Helical" evidence="1">
    <location>
        <begin position="301"/>
        <end position="320"/>
    </location>
</feature>
<feature type="transmembrane region" description="Helical" evidence="1">
    <location>
        <begin position="164"/>
        <end position="186"/>
    </location>
</feature>
<accession>A0A1G7ZM11</accession>
<keyword evidence="3" id="KW-1185">Reference proteome</keyword>
<feature type="transmembrane region" description="Helical" evidence="1">
    <location>
        <begin position="91"/>
        <end position="112"/>
    </location>
</feature>
<dbReference type="AlphaFoldDB" id="A0A1G7ZM11"/>
<evidence type="ECO:0008006" key="4">
    <source>
        <dbReference type="Google" id="ProtNLM"/>
    </source>
</evidence>
<feature type="transmembrane region" description="Helical" evidence="1">
    <location>
        <begin position="192"/>
        <end position="210"/>
    </location>
</feature>
<feature type="transmembrane region" description="Helical" evidence="1">
    <location>
        <begin position="326"/>
        <end position="345"/>
    </location>
</feature>